<dbReference type="Gene3D" id="3.40.50.300">
    <property type="entry name" value="P-loop containing nucleotide triphosphate hydrolases"/>
    <property type="match status" value="1"/>
</dbReference>
<evidence type="ECO:0000259" key="5">
    <source>
        <dbReference type="PROSITE" id="PS50893"/>
    </source>
</evidence>
<dbReference type="SUPFAM" id="SSF52540">
    <property type="entry name" value="P-loop containing nucleoside triphosphate hydrolases"/>
    <property type="match status" value="1"/>
</dbReference>
<protein>
    <submittedName>
        <fullName evidence="6">Daunorubicin/doxorubicin resistance ATP-binding protein DrrA</fullName>
        <ecNumber evidence="6">3.6.3.-</ecNumber>
    </submittedName>
</protein>
<comment type="similarity">
    <text evidence="1">Belongs to the ABC transporter superfamily.</text>
</comment>
<dbReference type="InterPro" id="IPR003593">
    <property type="entry name" value="AAA+_ATPase"/>
</dbReference>
<dbReference type="GO" id="GO:0016887">
    <property type="term" value="F:ATP hydrolysis activity"/>
    <property type="evidence" value="ECO:0007669"/>
    <property type="project" value="InterPro"/>
</dbReference>
<reference evidence="6 7" key="1">
    <citation type="journal article" date="2014" name="Int. J. Syst. Evol. Microbiol.">
        <title>Jeotgalibaca dankookensis gen. nov., sp. nov., a member of the family Carnobacteriaceae, isolated from seujeot (Korean traditional food).</title>
        <authorList>
            <person name="Lee D.G."/>
            <person name="Trujillo M.E."/>
            <person name="Kang H."/>
            <person name="Ahn T.Y."/>
        </authorList>
    </citation>
    <scope>NUCLEOTIDE SEQUENCE [LARGE SCALE GENOMIC DNA]</scope>
    <source>
        <strain evidence="6 7">EX-07</strain>
    </source>
</reference>
<keyword evidence="6" id="KW-0378">Hydrolase</keyword>
<keyword evidence="3" id="KW-0547">Nucleotide-binding</keyword>
<dbReference type="RefSeq" id="WP_062468824.1">
    <property type="nucleotide sequence ID" value="NZ_BBYN01000009.1"/>
</dbReference>
<dbReference type="PANTHER" id="PTHR42711:SF5">
    <property type="entry name" value="ABC TRANSPORTER ATP-BINDING PROTEIN NATA"/>
    <property type="match status" value="1"/>
</dbReference>
<sequence length="297" mass="34035">MLEVRHLSKRFGDVQAVEDLSFTVKEGSTFAFLGTNGAGKSTVIHMLIGLLNPDSGEITFDENMRQEEIGVVFQSHRLDDVFTLEENLLVRAQLYGMDKLEAKERVVELLEVMNLTSKRHRIYGECSGGEKRKTDILRALLHRPRFLILDEPTTGLDAESREEIWAFLKKLQTDFGMTIFLTTHYIEEAEYVDYVVIMHEGKIEVEGTPNQLRQTYSKTVLTIIPKKIEALLTFLTAHSLPFFQDSRAVHIEIENSKEAIPILYQTMANITDFSIEKASLERVFLQVTKQIKNRVKP</sequence>
<dbReference type="KEGG" id="jda:BW727_101244"/>
<proteinExistence type="inferred from homology"/>
<dbReference type="PROSITE" id="PS50893">
    <property type="entry name" value="ABC_TRANSPORTER_2"/>
    <property type="match status" value="1"/>
</dbReference>
<dbReference type="InterPro" id="IPR050763">
    <property type="entry name" value="ABC_transporter_ATP-binding"/>
</dbReference>
<dbReference type="EMBL" id="CP019728">
    <property type="protein sequence ID" value="AQS53611.1"/>
    <property type="molecule type" value="Genomic_DNA"/>
</dbReference>
<evidence type="ECO:0000256" key="2">
    <source>
        <dbReference type="ARBA" id="ARBA00022448"/>
    </source>
</evidence>
<gene>
    <name evidence="6" type="primary">drrA_2</name>
    <name evidence="6" type="ORF">BW727_101244</name>
</gene>
<dbReference type="STRING" id="708126.BW727_101244"/>
<evidence type="ECO:0000256" key="1">
    <source>
        <dbReference type="ARBA" id="ARBA00005417"/>
    </source>
</evidence>
<keyword evidence="4 6" id="KW-0067">ATP-binding</keyword>
<dbReference type="PANTHER" id="PTHR42711">
    <property type="entry name" value="ABC TRANSPORTER ATP-BINDING PROTEIN"/>
    <property type="match status" value="1"/>
</dbReference>
<accession>A0A1S6IPX5</accession>
<evidence type="ECO:0000256" key="3">
    <source>
        <dbReference type="ARBA" id="ARBA00022741"/>
    </source>
</evidence>
<dbReference type="OrthoDB" id="9804819at2"/>
<dbReference type="GO" id="GO:0005524">
    <property type="term" value="F:ATP binding"/>
    <property type="evidence" value="ECO:0007669"/>
    <property type="project" value="UniProtKB-KW"/>
</dbReference>
<keyword evidence="7" id="KW-1185">Reference proteome</keyword>
<dbReference type="EC" id="3.6.3.-" evidence="6"/>
<evidence type="ECO:0000313" key="6">
    <source>
        <dbReference type="EMBL" id="AQS53611.1"/>
    </source>
</evidence>
<dbReference type="InterPro" id="IPR003439">
    <property type="entry name" value="ABC_transporter-like_ATP-bd"/>
</dbReference>
<evidence type="ECO:0000256" key="4">
    <source>
        <dbReference type="ARBA" id="ARBA00022840"/>
    </source>
</evidence>
<evidence type="ECO:0000313" key="7">
    <source>
        <dbReference type="Proteomes" id="UP000188993"/>
    </source>
</evidence>
<dbReference type="Pfam" id="PF00005">
    <property type="entry name" value="ABC_tran"/>
    <property type="match status" value="1"/>
</dbReference>
<name>A0A1S6IPX5_9LACT</name>
<organism evidence="6 7">
    <name type="scientific">Jeotgalibaca dankookensis</name>
    <dbReference type="NCBI Taxonomy" id="708126"/>
    <lineage>
        <taxon>Bacteria</taxon>
        <taxon>Bacillati</taxon>
        <taxon>Bacillota</taxon>
        <taxon>Bacilli</taxon>
        <taxon>Lactobacillales</taxon>
        <taxon>Carnobacteriaceae</taxon>
        <taxon>Jeotgalibaca</taxon>
    </lineage>
</organism>
<dbReference type="AlphaFoldDB" id="A0A1S6IPX5"/>
<dbReference type="SMART" id="SM00382">
    <property type="entry name" value="AAA"/>
    <property type="match status" value="1"/>
</dbReference>
<dbReference type="Proteomes" id="UP000188993">
    <property type="component" value="Chromosome"/>
</dbReference>
<dbReference type="InterPro" id="IPR027417">
    <property type="entry name" value="P-loop_NTPase"/>
</dbReference>
<keyword evidence="2" id="KW-0813">Transport</keyword>
<dbReference type="InterPro" id="IPR025302">
    <property type="entry name" value="DrrA1/2-like_C"/>
</dbReference>
<dbReference type="Pfam" id="PF13732">
    <property type="entry name" value="DrrA1-3_C"/>
    <property type="match status" value="1"/>
</dbReference>
<feature type="domain" description="ABC transporter" evidence="5">
    <location>
        <begin position="2"/>
        <end position="225"/>
    </location>
</feature>